<dbReference type="CDD" id="cd01392">
    <property type="entry name" value="HTH_LacI"/>
    <property type="match status" value="1"/>
</dbReference>
<dbReference type="PROSITE" id="PS50932">
    <property type="entry name" value="HTH_LACI_2"/>
    <property type="match status" value="1"/>
</dbReference>
<proteinExistence type="predicted"/>
<evidence type="ECO:0000256" key="3">
    <source>
        <dbReference type="ARBA" id="ARBA00023163"/>
    </source>
</evidence>
<sequence length="340" mass="38354">MKRATLKDVAERAGVSKATVSYILNNADKPITEETRLKVKKAMEELQYVPNLGAASLTSKTSKMIGVVIPQTEPGSQLMFQNSFYSEIISAIEYHARKIGYHILISGTEVDESYIKLIYERNLDAVIAIGVYPDEFFQQFKKIDIPTVLIDSYCKDEHFHNIRIDDELGGYMATKYMIEKHHTKIGFLSGVMKEDGVIKKRHEGYKRALEECGIPYDSNLVFEVGVDFTSGIETAEKIVKENIDLTGLVTTADVLAIGAIKGFYRMGKSVPEEYSVIGFDDLEISGYITPGLTTIKQDIHGKGRCAIEILEKALEDKNYPKQDIMMHFEVVERESVRELR</sequence>
<protein>
    <submittedName>
        <fullName evidence="5">Transcriptional regulator, LacI family</fullName>
    </submittedName>
</protein>
<dbReference type="InterPro" id="IPR028082">
    <property type="entry name" value="Peripla_BP_I"/>
</dbReference>
<evidence type="ECO:0000256" key="1">
    <source>
        <dbReference type="ARBA" id="ARBA00023015"/>
    </source>
</evidence>
<dbReference type="PROSITE" id="PS00356">
    <property type="entry name" value="HTH_LACI_1"/>
    <property type="match status" value="1"/>
</dbReference>
<evidence type="ECO:0000313" key="6">
    <source>
        <dbReference type="Proteomes" id="UP000182584"/>
    </source>
</evidence>
<keyword evidence="2" id="KW-0238">DNA-binding</keyword>
<dbReference type="InterPro" id="IPR046335">
    <property type="entry name" value="LacI/GalR-like_sensor"/>
</dbReference>
<dbReference type="Gene3D" id="3.40.50.2300">
    <property type="match status" value="2"/>
</dbReference>
<keyword evidence="1" id="KW-0805">Transcription regulation</keyword>
<dbReference type="Pfam" id="PF00356">
    <property type="entry name" value="LacI"/>
    <property type="match status" value="1"/>
</dbReference>
<dbReference type="SMART" id="SM00354">
    <property type="entry name" value="HTH_LACI"/>
    <property type="match status" value="1"/>
</dbReference>
<dbReference type="CDD" id="cd06267">
    <property type="entry name" value="PBP1_LacI_sugar_binding-like"/>
    <property type="match status" value="1"/>
</dbReference>
<dbReference type="PANTHER" id="PTHR30146:SF24">
    <property type="entry name" value="XYLOSE OPERON REGULATORY PROTEIN"/>
    <property type="match status" value="1"/>
</dbReference>
<dbReference type="SUPFAM" id="SSF53822">
    <property type="entry name" value="Periplasmic binding protein-like I"/>
    <property type="match status" value="1"/>
</dbReference>
<organism evidence="5 6">
    <name type="scientific">Butyrivibrio fibrisolvens</name>
    <dbReference type="NCBI Taxonomy" id="831"/>
    <lineage>
        <taxon>Bacteria</taxon>
        <taxon>Bacillati</taxon>
        <taxon>Bacillota</taxon>
        <taxon>Clostridia</taxon>
        <taxon>Lachnospirales</taxon>
        <taxon>Lachnospiraceae</taxon>
        <taxon>Butyrivibrio</taxon>
    </lineage>
</organism>
<dbReference type="InterPro" id="IPR000843">
    <property type="entry name" value="HTH_LacI"/>
</dbReference>
<dbReference type="SUPFAM" id="SSF47413">
    <property type="entry name" value="lambda repressor-like DNA-binding domains"/>
    <property type="match status" value="1"/>
</dbReference>
<accession>A0A1H9VK38</accession>
<feature type="domain" description="HTH lacI-type" evidence="4">
    <location>
        <begin position="4"/>
        <end position="59"/>
    </location>
</feature>
<dbReference type="EMBL" id="FOGJ01000023">
    <property type="protein sequence ID" value="SES21908.1"/>
    <property type="molecule type" value="Genomic_DNA"/>
</dbReference>
<evidence type="ECO:0000256" key="2">
    <source>
        <dbReference type="ARBA" id="ARBA00023125"/>
    </source>
</evidence>
<name>A0A1H9VK38_BUTFI</name>
<evidence type="ECO:0000259" key="4">
    <source>
        <dbReference type="PROSITE" id="PS50932"/>
    </source>
</evidence>
<keyword evidence="3" id="KW-0804">Transcription</keyword>
<dbReference type="PANTHER" id="PTHR30146">
    <property type="entry name" value="LACI-RELATED TRANSCRIPTIONAL REPRESSOR"/>
    <property type="match status" value="1"/>
</dbReference>
<dbReference type="Pfam" id="PF13377">
    <property type="entry name" value="Peripla_BP_3"/>
    <property type="match status" value="1"/>
</dbReference>
<dbReference type="AlphaFoldDB" id="A0A1H9VK38"/>
<dbReference type="OrthoDB" id="9775106at2"/>
<dbReference type="PRINTS" id="PR00036">
    <property type="entry name" value="HTHLACI"/>
</dbReference>
<gene>
    <name evidence="5" type="ORF">SAMN04487884_12374</name>
</gene>
<dbReference type="GO" id="GO:0003700">
    <property type="term" value="F:DNA-binding transcription factor activity"/>
    <property type="evidence" value="ECO:0007669"/>
    <property type="project" value="TreeGrafter"/>
</dbReference>
<dbReference type="InterPro" id="IPR010982">
    <property type="entry name" value="Lambda_DNA-bd_dom_sf"/>
</dbReference>
<dbReference type="Proteomes" id="UP000182584">
    <property type="component" value="Unassembled WGS sequence"/>
</dbReference>
<dbReference type="RefSeq" id="WP_074757742.1">
    <property type="nucleotide sequence ID" value="NZ_FOGJ01000023.1"/>
</dbReference>
<reference evidence="5 6" key="1">
    <citation type="submission" date="2016-10" db="EMBL/GenBank/DDBJ databases">
        <authorList>
            <person name="de Groot N.N."/>
        </authorList>
    </citation>
    <scope>NUCLEOTIDE SEQUENCE [LARGE SCALE GENOMIC DNA]</scope>
    <source>
        <strain evidence="5 6">AR40</strain>
    </source>
</reference>
<evidence type="ECO:0000313" key="5">
    <source>
        <dbReference type="EMBL" id="SES21908.1"/>
    </source>
</evidence>
<dbReference type="Gene3D" id="1.10.260.40">
    <property type="entry name" value="lambda repressor-like DNA-binding domains"/>
    <property type="match status" value="1"/>
</dbReference>
<dbReference type="GO" id="GO:0000976">
    <property type="term" value="F:transcription cis-regulatory region binding"/>
    <property type="evidence" value="ECO:0007669"/>
    <property type="project" value="TreeGrafter"/>
</dbReference>